<organism evidence="1 2">
    <name type="scientific">Allofrancisella frigidaquae</name>
    <dbReference type="NCBI Taxonomy" id="1085644"/>
    <lineage>
        <taxon>Bacteria</taxon>
        <taxon>Pseudomonadati</taxon>
        <taxon>Pseudomonadota</taxon>
        <taxon>Gammaproteobacteria</taxon>
        <taxon>Thiotrichales</taxon>
        <taxon>Francisellaceae</taxon>
        <taxon>Allofrancisella</taxon>
    </lineage>
</organism>
<reference evidence="1 2" key="1">
    <citation type="submission" date="2019-03" db="EMBL/GenBank/DDBJ databases">
        <title>Complete Genome Sequence of Allofrancisella frigidaquae Strain SYSU 10HL1970 Isolated from Water-Cooling Systems in China.</title>
        <authorList>
            <person name="Ohrman C."/>
            <person name="Uneklint I."/>
            <person name="Sjodin A."/>
        </authorList>
    </citation>
    <scope>NUCLEOTIDE SEQUENCE [LARGE SCALE GENOMIC DNA]</scope>
    <source>
        <strain evidence="1 2">SYSU 10HL1970</strain>
    </source>
</reference>
<dbReference type="RefSeq" id="WP_172106246.1">
    <property type="nucleotide sequence ID" value="NZ_CP038017.1"/>
</dbReference>
<sequence length="350" mass="39712">MAINHQINNLIEILSFASSICNSNRKKLLLQNLINICRVNKMVVNMSDISTVLELLIIISSINRHFTWYRNNDTNMLNALSQKINTNNSFKNLLEIPENTNVSPELLKSLFLNIWETFKDGNKNLNIDQVYQKLQQHVETLAEHINKKQHDKEIEAAGIIVNAIKKYLQKPLDERIKIEFDDYIEQVEISSTGVDPSWANHIGAKRLAQYQKTSRKEAEKLINLVRKGGFNPGLQSLQKTKHYRAGNCGDQAVAMAHMLNRRKNKGVAHPVGLINEDHAFVLYDTTGISLQENGVFNFRPGTVYVIDPWKGAAFLFTKGDIQPMNLITQTGKLKKISFNAPKGNSNIDFA</sequence>
<dbReference type="EMBL" id="CP038017">
    <property type="protein sequence ID" value="QIV93988.1"/>
    <property type="molecule type" value="Genomic_DNA"/>
</dbReference>
<proteinExistence type="predicted"/>
<dbReference type="KEGG" id="afri:E3E15_00880"/>
<dbReference type="Proteomes" id="UP000503320">
    <property type="component" value="Chromosome"/>
</dbReference>
<keyword evidence="2" id="KW-1185">Reference proteome</keyword>
<evidence type="ECO:0000313" key="2">
    <source>
        <dbReference type="Proteomes" id="UP000503320"/>
    </source>
</evidence>
<dbReference type="AlphaFoldDB" id="A0A6M3HRW8"/>
<gene>
    <name evidence="1" type="ORF">E3E15_00880</name>
</gene>
<evidence type="ECO:0008006" key="3">
    <source>
        <dbReference type="Google" id="ProtNLM"/>
    </source>
</evidence>
<evidence type="ECO:0000313" key="1">
    <source>
        <dbReference type="EMBL" id="QIV93988.1"/>
    </source>
</evidence>
<protein>
    <recommendedName>
        <fullName evidence="3">Transglutaminase domain-containing protein</fullName>
    </recommendedName>
</protein>
<accession>A0A6M3HRW8</accession>
<name>A0A6M3HRW8_9GAMM</name>